<gene>
    <name evidence="1" type="ORF">BWY04_01279</name>
</gene>
<comment type="caution">
    <text evidence="1">The sequence shown here is derived from an EMBL/GenBank/DDBJ whole genome shotgun (WGS) entry which is preliminary data.</text>
</comment>
<sequence length="45" mass="5391">MVKDYAKDNLVKILVDIKPQNLEFFHNVYLVKPNFKEFCEMMGIQ</sequence>
<organism evidence="1">
    <name type="scientific">candidate division CPR1 bacterium ADurb.Bin160</name>
    <dbReference type="NCBI Taxonomy" id="1852826"/>
    <lineage>
        <taxon>Bacteria</taxon>
        <taxon>candidate division CPR1</taxon>
    </lineage>
</organism>
<name>A0A1V5ZKY4_9BACT</name>
<protein>
    <submittedName>
        <fullName evidence="1">Uncharacterized protein</fullName>
    </submittedName>
</protein>
<accession>A0A1V5ZKY4</accession>
<dbReference type="Proteomes" id="UP000485621">
    <property type="component" value="Unassembled WGS sequence"/>
</dbReference>
<dbReference type="AlphaFoldDB" id="A0A1V5ZKY4"/>
<evidence type="ECO:0000313" key="1">
    <source>
        <dbReference type="EMBL" id="OQB40614.1"/>
    </source>
</evidence>
<proteinExistence type="predicted"/>
<reference evidence="1" key="1">
    <citation type="submission" date="2017-02" db="EMBL/GenBank/DDBJ databases">
        <title>Delving into the versatile metabolic prowess of the omnipresent phylum Bacteroidetes.</title>
        <authorList>
            <person name="Nobu M.K."/>
            <person name="Mei R."/>
            <person name="Narihiro T."/>
            <person name="Kuroda K."/>
            <person name="Liu W.-T."/>
        </authorList>
    </citation>
    <scope>NUCLEOTIDE SEQUENCE</scope>
    <source>
        <strain evidence="1">ADurb.Bin160</strain>
    </source>
</reference>
<dbReference type="EMBL" id="MWDB01000038">
    <property type="protein sequence ID" value="OQB40614.1"/>
    <property type="molecule type" value="Genomic_DNA"/>
</dbReference>